<sequence>MRYHRDSSLLVSFPFNPVLLLLAVFLAVSSSAAVCRLDVSSFAAHDTCASPPHLFFEHLERPKCKYWELPDNTDWTTTLSFQNTEEQQVIMGGGPGFRSVAYFVNWAIYGRKHRPQDLPLEKLTHILYAFANVRNDGTVYLTDAWADTDIHWQDSGDSWNDAGNNMYGCLKQINLLKKRNRNLKLLLSVGGWTYSSNFREPASCDSGRKKFAETCVELLKNLGLDGIDIDWEYPQNPTEGQHYVLLLKEVREAMDMYSAQCARGHHFELTVASPAGQQNLNNMDLRGMDRYLDFWNLMAYDFAGSWDSCAGHQANLHKCQRCPGCTPFNVDDTLATYVTAGVRSDKIVLGMPLYGRAFENTEGPGRPYQGVGEGSWENGVFDYKALPLPGAKEVLLQDVGASFCYDECNRKVVSYDSLPMAELKGRYIREKNLGGGMWWESSADKTGDESLIGRVVGMFGGEQALMRKENCVRYPERGNARAGECIQGYMS</sequence>
<keyword evidence="9" id="KW-0119">Carbohydrate metabolism</keyword>
<accession>A0AAD5WRU3</accession>
<dbReference type="GO" id="GO:0000272">
    <property type="term" value="P:polysaccharide catabolic process"/>
    <property type="evidence" value="ECO:0007669"/>
    <property type="project" value="UniProtKB-KW"/>
</dbReference>
<evidence type="ECO:0000259" key="14">
    <source>
        <dbReference type="PROSITE" id="PS51910"/>
    </source>
</evidence>
<proteinExistence type="inferred from homology"/>
<feature type="domain" description="GH18" evidence="14">
    <location>
        <begin position="97"/>
        <end position="462"/>
    </location>
</feature>
<dbReference type="PROSITE" id="PS51910">
    <property type="entry name" value="GH18_2"/>
    <property type="match status" value="1"/>
</dbReference>
<dbReference type="Pfam" id="PF00704">
    <property type="entry name" value="Glyco_hydro_18"/>
    <property type="match status" value="1"/>
</dbReference>
<dbReference type="SUPFAM" id="SSF54556">
    <property type="entry name" value="Chitinase insertion domain"/>
    <property type="match status" value="1"/>
</dbReference>
<dbReference type="CDD" id="cd06548">
    <property type="entry name" value="GH18_chitinase"/>
    <property type="match status" value="1"/>
</dbReference>
<protein>
    <recommendedName>
        <fullName evidence="4">chitinase</fullName>
        <ecNumber evidence="4">3.2.1.14</ecNumber>
    </recommendedName>
</protein>
<evidence type="ECO:0000256" key="12">
    <source>
        <dbReference type="RuleBase" id="RU000489"/>
    </source>
</evidence>
<evidence type="ECO:0000256" key="13">
    <source>
        <dbReference type="SAM" id="SignalP"/>
    </source>
</evidence>
<dbReference type="SMART" id="SM00636">
    <property type="entry name" value="Glyco_18"/>
    <property type="match status" value="1"/>
</dbReference>
<dbReference type="SUPFAM" id="SSF51445">
    <property type="entry name" value="(Trans)glycosidases"/>
    <property type="match status" value="1"/>
</dbReference>
<dbReference type="GO" id="GO:0005576">
    <property type="term" value="C:extracellular region"/>
    <property type="evidence" value="ECO:0007669"/>
    <property type="project" value="UniProtKB-SubCell"/>
</dbReference>
<dbReference type="GO" id="GO:0008843">
    <property type="term" value="F:endochitinase activity"/>
    <property type="evidence" value="ECO:0007669"/>
    <property type="project" value="UniProtKB-EC"/>
</dbReference>
<name>A0AAD5WRU3_9PEZI</name>
<keyword evidence="7 12" id="KW-0378">Hydrolase</keyword>
<dbReference type="GO" id="GO:0008061">
    <property type="term" value="F:chitin binding"/>
    <property type="evidence" value="ECO:0007669"/>
    <property type="project" value="InterPro"/>
</dbReference>
<comment type="caution">
    <text evidence="15">The sequence shown here is derived from an EMBL/GenBank/DDBJ whole genome shotgun (WGS) entry which is preliminary data.</text>
</comment>
<comment type="catalytic activity">
    <reaction evidence="1">
        <text>Random endo-hydrolysis of N-acetyl-beta-D-glucosaminide (1-&gt;4)-beta-linkages in chitin and chitodextrins.</text>
        <dbReference type="EC" id="3.2.1.14"/>
    </reaction>
</comment>
<evidence type="ECO:0000256" key="11">
    <source>
        <dbReference type="ARBA" id="ARBA00023326"/>
    </source>
</evidence>
<keyword evidence="6 13" id="KW-0732">Signal</keyword>
<comment type="subcellular location">
    <subcellularLocation>
        <location evidence="2">Secreted</location>
    </subcellularLocation>
</comment>
<evidence type="ECO:0000256" key="4">
    <source>
        <dbReference type="ARBA" id="ARBA00012729"/>
    </source>
</evidence>
<dbReference type="Proteomes" id="UP001201980">
    <property type="component" value="Unassembled WGS sequence"/>
</dbReference>
<comment type="similarity">
    <text evidence="3">Belongs to the glycosyl hydrolase 18 family. Chitinase class V subfamily.</text>
</comment>
<evidence type="ECO:0000256" key="2">
    <source>
        <dbReference type="ARBA" id="ARBA00004613"/>
    </source>
</evidence>
<evidence type="ECO:0000256" key="6">
    <source>
        <dbReference type="ARBA" id="ARBA00022729"/>
    </source>
</evidence>
<dbReference type="PANTHER" id="PTHR11177:SF317">
    <property type="entry name" value="CHITINASE 12-RELATED"/>
    <property type="match status" value="1"/>
</dbReference>
<feature type="chain" id="PRO_5042039792" description="chitinase" evidence="13">
    <location>
        <begin position="33"/>
        <end position="491"/>
    </location>
</feature>
<dbReference type="InterPro" id="IPR011583">
    <property type="entry name" value="Chitinase_II/V-like_cat"/>
</dbReference>
<dbReference type="EC" id="3.2.1.14" evidence="4"/>
<dbReference type="Gene3D" id="3.10.50.10">
    <property type="match status" value="1"/>
</dbReference>
<dbReference type="EMBL" id="JAKWBI020000208">
    <property type="protein sequence ID" value="KAJ2899078.1"/>
    <property type="molecule type" value="Genomic_DNA"/>
</dbReference>
<dbReference type="InterPro" id="IPR017853">
    <property type="entry name" value="GH"/>
</dbReference>
<evidence type="ECO:0000256" key="10">
    <source>
        <dbReference type="ARBA" id="ARBA00023295"/>
    </source>
</evidence>
<dbReference type="AlphaFoldDB" id="A0AAD5WRU3"/>
<dbReference type="FunFam" id="3.10.50.10:FF:000005">
    <property type="entry name" value="Endochitinase B1"/>
    <property type="match status" value="1"/>
</dbReference>
<reference evidence="15" key="1">
    <citation type="submission" date="2022-07" db="EMBL/GenBank/DDBJ databases">
        <title>Draft genome sequence of Zalerion maritima ATCC 34329, a (micro)plastics degrading marine fungus.</title>
        <authorList>
            <person name="Paco A."/>
            <person name="Goncalves M.F.M."/>
            <person name="Rocha-Santos T.A.P."/>
            <person name="Alves A."/>
        </authorList>
    </citation>
    <scope>NUCLEOTIDE SEQUENCE</scope>
    <source>
        <strain evidence="15">ATCC 34329</strain>
    </source>
</reference>
<dbReference type="InterPro" id="IPR050314">
    <property type="entry name" value="Glycosyl_Hydrlase_18"/>
</dbReference>
<keyword evidence="16" id="KW-1185">Reference proteome</keyword>
<dbReference type="FunFam" id="3.20.20.80:FF:000075">
    <property type="entry name" value="Sporulation-specific chitinase"/>
    <property type="match status" value="1"/>
</dbReference>
<organism evidence="15 16">
    <name type="scientific">Zalerion maritima</name>
    <dbReference type="NCBI Taxonomy" id="339359"/>
    <lineage>
        <taxon>Eukaryota</taxon>
        <taxon>Fungi</taxon>
        <taxon>Dikarya</taxon>
        <taxon>Ascomycota</taxon>
        <taxon>Pezizomycotina</taxon>
        <taxon>Sordariomycetes</taxon>
        <taxon>Lulworthiomycetidae</taxon>
        <taxon>Lulworthiales</taxon>
        <taxon>Lulworthiaceae</taxon>
        <taxon>Zalerion</taxon>
    </lineage>
</organism>
<keyword evidence="8" id="KW-0146">Chitin degradation</keyword>
<evidence type="ECO:0000256" key="9">
    <source>
        <dbReference type="ARBA" id="ARBA00023277"/>
    </source>
</evidence>
<feature type="signal peptide" evidence="13">
    <location>
        <begin position="1"/>
        <end position="32"/>
    </location>
</feature>
<gene>
    <name evidence="15" type="ORF">MKZ38_003434</name>
</gene>
<dbReference type="InterPro" id="IPR001579">
    <property type="entry name" value="Glyco_hydro_18_chit_AS"/>
</dbReference>
<evidence type="ECO:0000313" key="16">
    <source>
        <dbReference type="Proteomes" id="UP001201980"/>
    </source>
</evidence>
<evidence type="ECO:0000256" key="1">
    <source>
        <dbReference type="ARBA" id="ARBA00000822"/>
    </source>
</evidence>
<dbReference type="PANTHER" id="PTHR11177">
    <property type="entry name" value="CHITINASE"/>
    <property type="match status" value="1"/>
</dbReference>
<dbReference type="InterPro" id="IPR001223">
    <property type="entry name" value="Glyco_hydro18_cat"/>
</dbReference>
<evidence type="ECO:0000256" key="5">
    <source>
        <dbReference type="ARBA" id="ARBA00022525"/>
    </source>
</evidence>
<evidence type="ECO:0000256" key="7">
    <source>
        <dbReference type="ARBA" id="ARBA00022801"/>
    </source>
</evidence>
<dbReference type="InterPro" id="IPR029070">
    <property type="entry name" value="Chitinase_insertion_sf"/>
</dbReference>
<evidence type="ECO:0000256" key="3">
    <source>
        <dbReference type="ARBA" id="ARBA00008682"/>
    </source>
</evidence>
<dbReference type="GO" id="GO:0006032">
    <property type="term" value="P:chitin catabolic process"/>
    <property type="evidence" value="ECO:0007669"/>
    <property type="project" value="UniProtKB-KW"/>
</dbReference>
<dbReference type="PROSITE" id="PS01095">
    <property type="entry name" value="GH18_1"/>
    <property type="match status" value="1"/>
</dbReference>
<keyword evidence="5" id="KW-0964">Secreted</keyword>
<dbReference type="Gene3D" id="3.20.20.80">
    <property type="entry name" value="Glycosidases"/>
    <property type="match status" value="1"/>
</dbReference>
<evidence type="ECO:0000256" key="8">
    <source>
        <dbReference type="ARBA" id="ARBA00023024"/>
    </source>
</evidence>
<evidence type="ECO:0000313" key="15">
    <source>
        <dbReference type="EMBL" id="KAJ2899078.1"/>
    </source>
</evidence>
<keyword evidence="11" id="KW-0624">Polysaccharide degradation</keyword>
<keyword evidence="10 12" id="KW-0326">Glycosidase</keyword>